<keyword evidence="1" id="KW-0175">Coiled coil</keyword>
<reference evidence="2" key="2">
    <citation type="submission" date="2019-07" db="EMBL/GenBank/DDBJ databases">
        <authorList>
            <person name="Yang Y."/>
            <person name="Bocs S."/>
            <person name="Baudouin L."/>
        </authorList>
    </citation>
    <scope>NUCLEOTIDE SEQUENCE</scope>
    <source>
        <tissue evidence="2">Spear leaf of Hainan Tall coconut</tissue>
    </source>
</reference>
<evidence type="ECO:0000313" key="3">
    <source>
        <dbReference type="Proteomes" id="UP000797356"/>
    </source>
</evidence>
<dbReference type="EMBL" id="CM017877">
    <property type="protein sequence ID" value="KAG1346932.1"/>
    <property type="molecule type" value="Genomic_DNA"/>
</dbReference>
<name>A0A8K0IBR1_COCNU</name>
<dbReference type="AlphaFoldDB" id="A0A8K0IBR1"/>
<reference evidence="2" key="1">
    <citation type="journal article" date="2017" name="Gigascience">
        <title>The genome draft of coconut (Cocos nucifera).</title>
        <authorList>
            <person name="Xiao Y."/>
            <person name="Xu P."/>
            <person name="Fan H."/>
            <person name="Baudouin L."/>
            <person name="Xia W."/>
            <person name="Bocs S."/>
            <person name="Xu J."/>
            <person name="Li Q."/>
            <person name="Guo A."/>
            <person name="Zhou L."/>
            <person name="Li J."/>
            <person name="Wu Y."/>
            <person name="Ma Z."/>
            <person name="Armero A."/>
            <person name="Issali A.E."/>
            <person name="Liu N."/>
            <person name="Peng M."/>
            <person name="Yang Y."/>
        </authorList>
    </citation>
    <scope>NUCLEOTIDE SEQUENCE</scope>
    <source>
        <tissue evidence="2">Spear leaf of Hainan Tall coconut</tissue>
    </source>
</reference>
<sequence>MAHWPRKTPTSSTANETLMDSKSINIHVPLEESALTNPILAKQLIEAILLPSDKKSRKGRTLNDMFLSFYTSFIEVVHDMVELDRFMRNFTEVCLDWKNKAMAVVREKNAILQHLQAATIKIKKMEEMEKKKNAEISHLKTELGSVQGARSWRKLKVDDVPIDQAAPKALIKEPIAASEPPSIEEEMASTMAVINAIVVDD</sequence>
<evidence type="ECO:0000313" key="2">
    <source>
        <dbReference type="EMBL" id="KAG1346932.1"/>
    </source>
</evidence>
<proteinExistence type="predicted"/>
<comment type="caution">
    <text evidence="2">The sequence shown here is derived from an EMBL/GenBank/DDBJ whole genome shotgun (WGS) entry which is preliminary data.</text>
</comment>
<organism evidence="2 3">
    <name type="scientific">Cocos nucifera</name>
    <name type="common">Coconut palm</name>
    <dbReference type="NCBI Taxonomy" id="13894"/>
    <lineage>
        <taxon>Eukaryota</taxon>
        <taxon>Viridiplantae</taxon>
        <taxon>Streptophyta</taxon>
        <taxon>Embryophyta</taxon>
        <taxon>Tracheophyta</taxon>
        <taxon>Spermatophyta</taxon>
        <taxon>Magnoliopsida</taxon>
        <taxon>Liliopsida</taxon>
        <taxon>Arecaceae</taxon>
        <taxon>Arecoideae</taxon>
        <taxon>Cocoseae</taxon>
        <taxon>Attaleinae</taxon>
        <taxon>Cocos</taxon>
    </lineage>
</organism>
<evidence type="ECO:0000256" key="1">
    <source>
        <dbReference type="SAM" id="Coils"/>
    </source>
</evidence>
<dbReference type="Proteomes" id="UP000797356">
    <property type="component" value="Chromosome 6"/>
</dbReference>
<feature type="coiled-coil region" evidence="1">
    <location>
        <begin position="115"/>
        <end position="142"/>
    </location>
</feature>
<protein>
    <submittedName>
        <fullName evidence="2">Uncharacterized protein</fullName>
    </submittedName>
</protein>
<keyword evidence="3" id="KW-1185">Reference proteome</keyword>
<gene>
    <name evidence="2" type="ORF">COCNU_06G007610</name>
</gene>
<accession>A0A8K0IBR1</accession>